<gene>
    <name evidence="1" type="ORF">GCM10022255_086000</name>
</gene>
<keyword evidence="2" id="KW-1185">Reference proteome</keyword>
<reference evidence="2" key="1">
    <citation type="journal article" date="2019" name="Int. J. Syst. Evol. Microbiol.">
        <title>The Global Catalogue of Microorganisms (GCM) 10K type strain sequencing project: providing services to taxonomists for standard genome sequencing and annotation.</title>
        <authorList>
            <consortium name="The Broad Institute Genomics Platform"/>
            <consortium name="The Broad Institute Genome Sequencing Center for Infectious Disease"/>
            <person name="Wu L."/>
            <person name="Ma J."/>
        </authorList>
    </citation>
    <scope>NUCLEOTIDE SEQUENCE [LARGE SCALE GENOMIC DNA]</scope>
    <source>
        <strain evidence="2">JCM 17441</strain>
    </source>
</reference>
<accession>A0ABP8DMP6</accession>
<proteinExistence type="predicted"/>
<comment type="caution">
    <text evidence="1">The sequence shown here is derived from an EMBL/GenBank/DDBJ whole genome shotgun (WGS) entry which is preliminary data.</text>
</comment>
<dbReference type="EMBL" id="BAABAT010000037">
    <property type="protein sequence ID" value="GAA4259816.1"/>
    <property type="molecule type" value="Genomic_DNA"/>
</dbReference>
<dbReference type="Proteomes" id="UP001500620">
    <property type="component" value="Unassembled WGS sequence"/>
</dbReference>
<sequence>MAQRDAERQRRRAAELRACGGQYGAAARALSQVHQEHDRLPSQIAVRRSFVLRRSQWPQPTERVVLSSPVADLLTQKGWALHLYLIALFDAQCRRRPGGGVVTNLRPLLSTSGQPGWIDFLPRTTTTADRDAGMLRQVKRALSLLDRFTLVSLTGRPGSAGRYERFQLLHESGQTRGPWIRDRYEIPEHDTQIGMDPLRPHASIAGSAEVLHLPTAFFLNGWIHVLSAAEIATYLMLRELETRYPNKSKEGVYANRTTREGWYGLGRDIYESHRQLARYGLVEQLQDPNRDMNGKISRQPSGTKYLQPLRFRTLPGGLQQPSLSRVVSALTTPQG</sequence>
<evidence type="ECO:0000313" key="2">
    <source>
        <dbReference type="Proteomes" id="UP001500620"/>
    </source>
</evidence>
<name>A0ABP8DMP6_9ACTN</name>
<organism evidence="1 2">
    <name type="scientific">Dactylosporangium darangshiense</name>
    <dbReference type="NCBI Taxonomy" id="579108"/>
    <lineage>
        <taxon>Bacteria</taxon>
        <taxon>Bacillati</taxon>
        <taxon>Actinomycetota</taxon>
        <taxon>Actinomycetes</taxon>
        <taxon>Micromonosporales</taxon>
        <taxon>Micromonosporaceae</taxon>
        <taxon>Dactylosporangium</taxon>
    </lineage>
</organism>
<protein>
    <submittedName>
        <fullName evidence="1">Uncharacterized protein</fullName>
    </submittedName>
</protein>
<evidence type="ECO:0000313" key="1">
    <source>
        <dbReference type="EMBL" id="GAA4259816.1"/>
    </source>
</evidence>